<dbReference type="EMBL" id="AJWK01014479">
    <property type="status" value="NOT_ANNOTATED_CDS"/>
    <property type="molecule type" value="Genomic_DNA"/>
</dbReference>
<evidence type="ECO:0000313" key="4">
    <source>
        <dbReference type="EnsemblMetazoa" id="LLOJ004629-PA"/>
    </source>
</evidence>
<dbReference type="InterPro" id="IPR027417">
    <property type="entry name" value="P-loop_NTPase"/>
</dbReference>
<evidence type="ECO:0000313" key="5">
    <source>
        <dbReference type="Proteomes" id="UP000092461"/>
    </source>
</evidence>
<dbReference type="AlphaFoldDB" id="A0A1B0CJC7"/>
<dbReference type="PANTHER" id="PTHR46535:SF1">
    <property type="entry name" value="NEDD4-BINDING PROTEIN 2"/>
    <property type="match status" value="1"/>
</dbReference>
<keyword evidence="5" id="KW-1185">Reference proteome</keyword>
<dbReference type="EMBL" id="AJWK01014478">
    <property type="status" value="NOT_ANNOTATED_CDS"/>
    <property type="molecule type" value="Genomic_DNA"/>
</dbReference>
<dbReference type="VEuPathDB" id="VectorBase:LLONM1_004290"/>
<dbReference type="Gene3D" id="3.30.1370.110">
    <property type="match status" value="1"/>
</dbReference>
<dbReference type="InterPro" id="IPR013899">
    <property type="entry name" value="DUF1771"/>
</dbReference>
<dbReference type="InterPro" id="IPR002625">
    <property type="entry name" value="Smr_dom"/>
</dbReference>
<accession>A0A1B0CJC7</accession>
<dbReference type="SMART" id="SM01162">
    <property type="entry name" value="DUF1771"/>
    <property type="match status" value="1"/>
</dbReference>
<dbReference type="PANTHER" id="PTHR46535">
    <property type="entry name" value="NEDD4-BINDING PROTEIN 2"/>
    <property type="match status" value="1"/>
</dbReference>
<dbReference type="Proteomes" id="UP000092461">
    <property type="component" value="Unassembled WGS sequence"/>
</dbReference>
<organism evidence="4 5">
    <name type="scientific">Lutzomyia longipalpis</name>
    <name type="common">Sand fly</name>
    <dbReference type="NCBI Taxonomy" id="7200"/>
    <lineage>
        <taxon>Eukaryota</taxon>
        <taxon>Metazoa</taxon>
        <taxon>Ecdysozoa</taxon>
        <taxon>Arthropoda</taxon>
        <taxon>Hexapoda</taxon>
        <taxon>Insecta</taxon>
        <taxon>Pterygota</taxon>
        <taxon>Neoptera</taxon>
        <taxon>Endopterygota</taxon>
        <taxon>Diptera</taxon>
        <taxon>Nematocera</taxon>
        <taxon>Psychodoidea</taxon>
        <taxon>Psychodidae</taxon>
        <taxon>Lutzomyia</taxon>
        <taxon>Lutzomyia</taxon>
    </lineage>
</organism>
<evidence type="ECO:0000313" key="3">
    <source>
        <dbReference type="EMBL" id="MBC1180616.1"/>
    </source>
</evidence>
<sequence>MYRPVPQTSPSRCFNGVQLTFQQKIKINDKTLAERKFEALFFGKIKVQWIKKSDNGVFLELHEMFGDCVPRNVINEIGNKMSWDVTSTVDQLIKYIEEQNTESTEREGNPRIQYKVSECQENDRDVDVLIESENYKMPDVQARSTGAIRKQPRETPPKIPNFADFLRNGQNTFMDTTPRKASPVVKNPEHPLLEEVCKEINSGVKVMIIMRGLPGSGKTHLAEKIVDHTVGGDYRRHIFSSDDFFYDVNGVYHYNIDKLSDAHSFNQNNVFKRAYDGWSPIIVDNTNMRLWEMLVYCKYAIRFGYIVRVMQPTTPWAWNATTLSQKNRHQVPRDSIERMLLKYEKLNSENELLPIFGLTYAVAMPQFRHHPPIIAKVDAPMAAVEEPLIGNIEIHNDLKAPPLFSFVEKPQLSSNQSKSDFTSDGSTTISPDQMTIDWPTHEEDANRFWNTDIMNQPPKTTAKVANAVKDQRAPRKNSVPEDALLQVLKESIVLNKDDASNKTEKKLEKHRKGCRNENEAFVQVRQIYPTISLQYLWDLFVNCKGDCEWTVDIILQEETQEKKLEKHRKGCRNENEAFVQVRQIYPTISLQYLWDLFVNCKGDCEWTVDIILQEETQVPQNTDNTSSDDFSCTCDGIEYRETPWEDVEQHKTPVEKKMKEETNISTPQRQRNQRMKNVAREDLVAAKRRVEEMIFVKDEHLSDHVKKIRDIRRGIFPTASTSTDIAPSAVMVELQENAEMGAYGGVREQSPSSETSDPDAEETVEVDLGDTLINHMENLFFDGSICEKPKDLKTTVFMPMSLLRQLHALWVESLFNQLDEQRARDLKEDENYARMLQMEDLGKNPDLFLQDGVEFGDMADMEITWEAYKREQCQNTTPKDLASQLTRNKLYETFPEADRGFLDEILASNNYKFAPTVDLLRHSLGLEETNVKKSGLKIIEEIKQENDKINQKAKIVEVKGDEKSLTRKRHIILEDFEENRNKASYHTQLKTECYQKAQDAIRKNMPGVAGYYTQVASLHKKKIEEFNHQAANCIVEAHNLKQNSDMLDLHYLHVPEALVSLDLFLDRQINQLRTQKKPYKFVFVITGRGLHSIRGVATIKNNAKQRLAQRKLKCSEVNPGLLKVKIFYNSKMFEEF</sequence>
<feature type="compositionally biased region" description="Polar residues" evidence="1">
    <location>
        <begin position="414"/>
        <end position="433"/>
    </location>
</feature>
<dbReference type="VEuPathDB" id="VectorBase:LLOJ004629"/>
<proteinExistence type="predicted"/>
<reference evidence="3" key="2">
    <citation type="journal article" date="2020" name="BMC">
        <title>Leishmania infection induces a limited differential gene expression in the sand fly midgut.</title>
        <authorList>
            <person name="Coutinho-Abreu I.V."/>
            <person name="Serafim T.D."/>
            <person name="Meneses C."/>
            <person name="Kamhawi S."/>
            <person name="Oliveira F."/>
            <person name="Valenzuela J.G."/>
        </authorList>
    </citation>
    <scope>NUCLEOTIDE SEQUENCE</scope>
    <source>
        <strain evidence="3">Jacobina</strain>
        <tissue evidence="3">Midgut</tissue>
    </source>
</reference>
<dbReference type="SMART" id="SM00463">
    <property type="entry name" value="SMR"/>
    <property type="match status" value="1"/>
</dbReference>
<dbReference type="SUPFAM" id="SSF52540">
    <property type="entry name" value="P-loop containing nucleoside triphosphate hydrolases"/>
    <property type="match status" value="1"/>
</dbReference>
<dbReference type="Gene3D" id="3.40.50.300">
    <property type="entry name" value="P-loop containing nucleotide triphosphate hydrolases"/>
    <property type="match status" value="1"/>
</dbReference>
<evidence type="ECO:0000259" key="2">
    <source>
        <dbReference type="PROSITE" id="PS50828"/>
    </source>
</evidence>
<dbReference type="InterPro" id="IPR052772">
    <property type="entry name" value="Endo/PolyKinase_Domain-Protein"/>
</dbReference>
<dbReference type="SUPFAM" id="SSF160443">
    <property type="entry name" value="SMR domain-like"/>
    <property type="match status" value="1"/>
</dbReference>
<protein>
    <recommendedName>
        <fullName evidence="2">Smr domain-containing protein</fullName>
    </recommendedName>
</protein>
<dbReference type="EMBL" id="GITU01011913">
    <property type="protein sequence ID" value="MBC1180616.1"/>
    <property type="molecule type" value="Transcribed_RNA"/>
</dbReference>
<dbReference type="EnsemblMetazoa" id="LLOJ004629-RA">
    <property type="protein sequence ID" value="LLOJ004629-PA"/>
    <property type="gene ID" value="LLOJ004629"/>
</dbReference>
<dbReference type="GO" id="GO:0004519">
    <property type="term" value="F:endonuclease activity"/>
    <property type="evidence" value="ECO:0007669"/>
    <property type="project" value="TreeGrafter"/>
</dbReference>
<name>A0A1B0CJC7_LUTLO</name>
<dbReference type="Pfam" id="PF13671">
    <property type="entry name" value="AAA_33"/>
    <property type="match status" value="1"/>
</dbReference>
<dbReference type="GO" id="GO:0005634">
    <property type="term" value="C:nucleus"/>
    <property type="evidence" value="ECO:0007669"/>
    <property type="project" value="TreeGrafter"/>
</dbReference>
<dbReference type="InterPro" id="IPR036063">
    <property type="entry name" value="Smr_dom_sf"/>
</dbReference>
<reference evidence="5" key="1">
    <citation type="submission" date="2012-05" db="EMBL/GenBank/DDBJ databases">
        <title>Whole Genome Assembly of Lutzomyia longipalpis.</title>
        <authorList>
            <person name="Richards S."/>
            <person name="Qu C."/>
            <person name="Dillon R."/>
            <person name="Worley K."/>
            <person name="Scherer S."/>
            <person name="Batterton M."/>
            <person name="Taylor A."/>
            <person name="Hawes A."/>
            <person name="Hernandez B."/>
            <person name="Kovar C."/>
            <person name="Mandapat C."/>
            <person name="Pham C."/>
            <person name="Qu C."/>
            <person name="Jing C."/>
            <person name="Bess C."/>
            <person name="Bandaranaike D."/>
            <person name="Ngo D."/>
            <person name="Ongeri F."/>
            <person name="Arias F."/>
            <person name="Lara F."/>
            <person name="Weissenberger G."/>
            <person name="Kamau G."/>
            <person name="Han H."/>
            <person name="Shen H."/>
            <person name="Dinh H."/>
            <person name="Khalil I."/>
            <person name="Jones J."/>
            <person name="Shafer J."/>
            <person name="Jayaseelan J."/>
            <person name="Quiroz J."/>
            <person name="Blankenburg K."/>
            <person name="Nguyen L."/>
            <person name="Jackson L."/>
            <person name="Francisco L."/>
            <person name="Tang L.-Y."/>
            <person name="Pu L.-L."/>
            <person name="Perales L."/>
            <person name="Lorensuhewa L."/>
            <person name="Munidasa M."/>
            <person name="Coyle M."/>
            <person name="Taylor M."/>
            <person name="Puazo M."/>
            <person name="Firestine M."/>
            <person name="Scheel M."/>
            <person name="Javaid M."/>
            <person name="Wang M."/>
            <person name="Li M."/>
            <person name="Tabassum N."/>
            <person name="Saada N."/>
            <person name="Osuji N."/>
            <person name="Aqrawi P."/>
            <person name="Fu Q."/>
            <person name="Thornton R."/>
            <person name="Raj R."/>
            <person name="Goodspeed R."/>
            <person name="Mata R."/>
            <person name="Najjar R."/>
            <person name="Gubbala S."/>
            <person name="Lee S."/>
            <person name="Denson S."/>
            <person name="Patil S."/>
            <person name="Macmil S."/>
            <person name="Qi S."/>
            <person name="Matskevitch T."/>
            <person name="Palculict T."/>
            <person name="Mathew T."/>
            <person name="Vee V."/>
            <person name="Velamala V."/>
            <person name="Korchina V."/>
            <person name="Cai W."/>
            <person name="Liu W."/>
            <person name="Dai W."/>
            <person name="Zou X."/>
            <person name="Zhu Y."/>
            <person name="Zhang Y."/>
            <person name="Wu Y.-Q."/>
            <person name="Xin Y."/>
            <person name="Nazarath L."/>
            <person name="Kovar C."/>
            <person name="Han Y."/>
            <person name="Muzny D."/>
            <person name="Gibbs R."/>
        </authorList>
    </citation>
    <scope>NUCLEOTIDE SEQUENCE [LARGE SCALE GENOMIC DNA]</scope>
    <source>
        <strain evidence="5">Jacobina</strain>
    </source>
</reference>
<feature type="region of interest" description="Disordered" evidence="1">
    <location>
        <begin position="414"/>
        <end position="435"/>
    </location>
</feature>
<dbReference type="PROSITE" id="PS50828">
    <property type="entry name" value="SMR"/>
    <property type="match status" value="1"/>
</dbReference>
<reference evidence="4" key="3">
    <citation type="submission" date="2020-05" db="UniProtKB">
        <authorList>
            <consortium name="EnsemblMetazoa"/>
        </authorList>
    </citation>
    <scope>IDENTIFICATION</scope>
    <source>
        <strain evidence="4">Jacobina</strain>
    </source>
</reference>
<dbReference type="Pfam" id="PF08590">
    <property type="entry name" value="DUF1771"/>
    <property type="match status" value="1"/>
</dbReference>
<dbReference type="EMBL" id="AJWK01014480">
    <property type="status" value="NOT_ANNOTATED_CDS"/>
    <property type="molecule type" value="Genomic_DNA"/>
</dbReference>
<evidence type="ECO:0000256" key="1">
    <source>
        <dbReference type="SAM" id="MobiDB-lite"/>
    </source>
</evidence>
<feature type="region of interest" description="Disordered" evidence="1">
    <location>
        <begin position="655"/>
        <end position="676"/>
    </location>
</feature>
<feature type="domain" description="Smr" evidence="2">
    <location>
        <begin position="1047"/>
        <end position="1127"/>
    </location>
</feature>